<protein>
    <recommendedName>
        <fullName evidence="4">HTH La-type RNA-binding domain-containing protein</fullName>
    </recommendedName>
</protein>
<keyword evidence="1" id="KW-1133">Transmembrane helix</keyword>
<sequence length="76" mass="8696">HMDDHGWVPLSLIAGFNQVSLLVLHGGFSLEKSPVLSCFATIIQQSIRKLINSLVMFWSPSIVVYLLIEWEMESWH</sequence>
<accession>A0A453ISW8</accession>
<evidence type="ECO:0000256" key="1">
    <source>
        <dbReference type="SAM" id="Phobius"/>
    </source>
</evidence>
<name>A0A453ISW8_AEGTS</name>
<feature type="transmembrane region" description="Helical" evidence="1">
    <location>
        <begin position="50"/>
        <end position="68"/>
    </location>
</feature>
<keyword evidence="1" id="KW-0472">Membrane</keyword>
<reference evidence="2" key="4">
    <citation type="submission" date="2019-03" db="UniProtKB">
        <authorList>
            <consortium name="EnsemblPlants"/>
        </authorList>
    </citation>
    <scope>IDENTIFICATION</scope>
</reference>
<reference evidence="3" key="2">
    <citation type="journal article" date="2017" name="Nat. Plants">
        <title>The Aegilops tauschii genome reveals multiple impacts of transposons.</title>
        <authorList>
            <person name="Zhao G."/>
            <person name="Zou C."/>
            <person name="Li K."/>
            <person name="Wang K."/>
            <person name="Li T."/>
            <person name="Gao L."/>
            <person name="Zhang X."/>
            <person name="Wang H."/>
            <person name="Yang Z."/>
            <person name="Liu X."/>
            <person name="Jiang W."/>
            <person name="Mao L."/>
            <person name="Kong X."/>
            <person name="Jiao Y."/>
            <person name="Jia J."/>
        </authorList>
    </citation>
    <scope>NUCLEOTIDE SEQUENCE [LARGE SCALE GENOMIC DNA]</scope>
    <source>
        <strain evidence="3">cv. AL8/78</strain>
    </source>
</reference>
<evidence type="ECO:0000313" key="3">
    <source>
        <dbReference type="Proteomes" id="UP000015105"/>
    </source>
</evidence>
<dbReference type="Proteomes" id="UP000015105">
    <property type="component" value="Chromosome 4D"/>
</dbReference>
<organism evidence="2 3">
    <name type="scientific">Aegilops tauschii subsp. strangulata</name>
    <name type="common">Goatgrass</name>
    <dbReference type="NCBI Taxonomy" id="200361"/>
    <lineage>
        <taxon>Eukaryota</taxon>
        <taxon>Viridiplantae</taxon>
        <taxon>Streptophyta</taxon>
        <taxon>Embryophyta</taxon>
        <taxon>Tracheophyta</taxon>
        <taxon>Spermatophyta</taxon>
        <taxon>Magnoliopsida</taxon>
        <taxon>Liliopsida</taxon>
        <taxon>Poales</taxon>
        <taxon>Poaceae</taxon>
        <taxon>BOP clade</taxon>
        <taxon>Pooideae</taxon>
        <taxon>Triticodae</taxon>
        <taxon>Triticeae</taxon>
        <taxon>Triticinae</taxon>
        <taxon>Aegilops</taxon>
    </lineage>
</organism>
<proteinExistence type="predicted"/>
<dbReference type="AlphaFoldDB" id="A0A453ISW8"/>
<evidence type="ECO:0000313" key="2">
    <source>
        <dbReference type="EnsemblPlants" id="AET4Gv20666400.13"/>
    </source>
</evidence>
<keyword evidence="3" id="KW-1185">Reference proteome</keyword>
<keyword evidence="1" id="KW-0812">Transmembrane</keyword>
<reference evidence="2" key="5">
    <citation type="journal article" date="2021" name="G3 (Bethesda)">
        <title>Aegilops tauschii genome assembly Aet v5.0 features greater sequence contiguity and improved annotation.</title>
        <authorList>
            <person name="Wang L."/>
            <person name="Zhu T."/>
            <person name="Rodriguez J.C."/>
            <person name="Deal K.R."/>
            <person name="Dubcovsky J."/>
            <person name="McGuire P.E."/>
            <person name="Lux T."/>
            <person name="Spannagl M."/>
            <person name="Mayer K.F.X."/>
            <person name="Baldrich P."/>
            <person name="Meyers B.C."/>
            <person name="Huo N."/>
            <person name="Gu Y.Q."/>
            <person name="Zhou H."/>
            <person name="Devos K.M."/>
            <person name="Bennetzen J.L."/>
            <person name="Unver T."/>
            <person name="Budak H."/>
            <person name="Gulick P.J."/>
            <person name="Galiba G."/>
            <person name="Kalapos B."/>
            <person name="Nelson D.R."/>
            <person name="Li P."/>
            <person name="You F.M."/>
            <person name="Luo M.C."/>
            <person name="Dvorak J."/>
        </authorList>
    </citation>
    <scope>NUCLEOTIDE SEQUENCE [LARGE SCALE GENOMIC DNA]</scope>
    <source>
        <strain evidence="2">cv. AL8/78</strain>
    </source>
</reference>
<feature type="transmembrane region" description="Helical" evidence="1">
    <location>
        <begin position="6"/>
        <end position="30"/>
    </location>
</feature>
<reference evidence="3" key="1">
    <citation type="journal article" date="2014" name="Science">
        <title>Ancient hybridizations among the ancestral genomes of bread wheat.</title>
        <authorList>
            <consortium name="International Wheat Genome Sequencing Consortium,"/>
            <person name="Marcussen T."/>
            <person name="Sandve S.R."/>
            <person name="Heier L."/>
            <person name="Spannagl M."/>
            <person name="Pfeifer M."/>
            <person name="Jakobsen K.S."/>
            <person name="Wulff B.B."/>
            <person name="Steuernagel B."/>
            <person name="Mayer K.F."/>
            <person name="Olsen O.A."/>
        </authorList>
    </citation>
    <scope>NUCLEOTIDE SEQUENCE [LARGE SCALE GENOMIC DNA]</scope>
    <source>
        <strain evidence="3">cv. AL8/78</strain>
    </source>
</reference>
<reference evidence="2" key="3">
    <citation type="journal article" date="2017" name="Nature">
        <title>Genome sequence of the progenitor of the wheat D genome Aegilops tauschii.</title>
        <authorList>
            <person name="Luo M.C."/>
            <person name="Gu Y.Q."/>
            <person name="Puiu D."/>
            <person name="Wang H."/>
            <person name="Twardziok S.O."/>
            <person name="Deal K.R."/>
            <person name="Huo N."/>
            <person name="Zhu T."/>
            <person name="Wang L."/>
            <person name="Wang Y."/>
            <person name="McGuire P.E."/>
            <person name="Liu S."/>
            <person name="Long H."/>
            <person name="Ramasamy R.K."/>
            <person name="Rodriguez J.C."/>
            <person name="Van S.L."/>
            <person name="Yuan L."/>
            <person name="Wang Z."/>
            <person name="Xia Z."/>
            <person name="Xiao L."/>
            <person name="Anderson O.D."/>
            <person name="Ouyang S."/>
            <person name="Liang Y."/>
            <person name="Zimin A.V."/>
            <person name="Pertea G."/>
            <person name="Qi P."/>
            <person name="Bennetzen J.L."/>
            <person name="Dai X."/>
            <person name="Dawson M.W."/>
            <person name="Muller H.G."/>
            <person name="Kugler K."/>
            <person name="Rivarola-Duarte L."/>
            <person name="Spannagl M."/>
            <person name="Mayer K.F.X."/>
            <person name="Lu F.H."/>
            <person name="Bevan M.W."/>
            <person name="Leroy P."/>
            <person name="Li P."/>
            <person name="You F.M."/>
            <person name="Sun Q."/>
            <person name="Liu Z."/>
            <person name="Lyons E."/>
            <person name="Wicker T."/>
            <person name="Salzberg S.L."/>
            <person name="Devos K.M."/>
            <person name="Dvorak J."/>
        </authorList>
    </citation>
    <scope>NUCLEOTIDE SEQUENCE [LARGE SCALE GENOMIC DNA]</scope>
    <source>
        <strain evidence="2">cv. AL8/78</strain>
    </source>
</reference>
<dbReference type="EnsemblPlants" id="AET4Gv20666400.13">
    <property type="protein sequence ID" value="AET4Gv20666400.13"/>
    <property type="gene ID" value="AET4Gv20666400"/>
</dbReference>
<evidence type="ECO:0008006" key="4">
    <source>
        <dbReference type="Google" id="ProtNLM"/>
    </source>
</evidence>
<dbReference type="Gramene" id="AET4Gv20666400.13">
    <property type="protein sequence ID" value="AET4Gv20666400.13"/>
    <property type="gene ID" value="AET4Gv20666400"/>
</dbReference>